<dbReference type="EC" id="3.2.1.26" evidence="2"/>
<evidence type="ECO:0000256" key="4">
    <source>
        <dbReference type="ARBA" id="ARBA00023295"/>
    </source>
</evidence>
<dbReference type="InterPro" id="IPR051214">
    <property type="entry name" value="GH32_Enzymes"/>
</dbReference>
<dbReference type="CDD" id="cd18609">
    <property type="entry name" value="GH32-like"/>
    <property type="match status" value="1"/>
</dbReference>
<evidence type="ECO:0000256" key="2">
    <source>
        <dbReference type="ARBA" id="ARBA00012758"/>
    </source>
</evidence>
<comment type="similarity">
    <text evidence="1">Belongs to the glycosyl hydrolase 32 family.</text>
</comment>
<dbReference type="Gene3D" id="2.115.10.20">
    <property type="entry name" value="Glycosyl hydrolase domain, family 43"/>
    <property type="match status" value="1"/>
</dbReference>
<dbReference type="InterPro" id="IPR023296">
    <property type="entry name" value="Glyco_hydro_beta-prop_sf"/>
</dbReference>
<organism evidence="6 7">
    <name type="scientific">Kribbella caucasensis</name>
    <dbReference type="NCBI Taxonomy" id="2512215"/>
    <lineage>
        <taxon>Bacteria</taxon>
        <taxon>Bacillati</taxon>
        <taxon>Actinomycetota</taxon>
        <taxon>Actinomycetes</taxon>
        <taxon>Propionibacteriales</taxon>
        <taxon>Kribbellaceae</taxon>
        <taxon>Kribbella</taxon>
    </lineage>
</organism>
<protein>
    <recommendedName>
        <fullName evidence="2">beta-fructofuranosidase</fullName>
        <ecNumber evidence="2">3.2.1.26</ecNumber>
    </recommendedName>
</protein>
<feature type="domain" description="Glycosyl hydrolase family 32 N-terminal" evidence="5">
    <location>
        <begin position="22"/>
        <end position="288"/>
    </location>
</feature>
<sequence>MLALDDHWTWDFWFAADGPDIHLFFLKAPRALGDPDLRHRNARIGHAVSQDLRTWTVLPDALGPGSAGAWDDLATWTGSVLRVEGGWWMYYTGICNGDDGLRQRIGRAYSTDLTTWAKDDAFILEADPAYFEQLDLSVWPDLCWRDPCVFADPDGGYAMLVTARVPDGPPDGRGVVALLRSENLTDWSPIGPITDPGDFGHLEVPQVVHLQGRYYLLFCAYAAANSADRLTRIGPSTGTHYYVGDTPTGPFKPLSDHLFAADAAASLYAGKIVDDPLTGRPAFIAFHHNAPAGQFIGNLSDPIPLAVLPNGELRLDVPGRQVGDSRLQTKARYVDGL</sequence>
<evidence type="ECO:0000256" key="3">
    <source>
        <dbReference type="ARBA" id="ARBA00022801"/>
    </source>
</evidence>
<dbReference type="OrthoDB" id="9776657at2"/>
<dbReference type="Proteomes" id="UP000295388">
    <property type="component" value="Unassembled WGS sequence"/>
</dbReference>
<dbReference type="EMBL" id="SNWQ01000011">
    <property type="protein sequence ID" value="TDO46178.1"/>
    <property type="molecule type" value="Genomic_DNA"/>
</dbReference>
<gene>
    <name evidence="6" type="ORF">EV643_11130</name>
</gene>
<dbReference type="Pfam" id="PF00251">
    <property type="entry name" value="Glyco_hydro_32N"/>
    <property type="match status" value="1"/>
</dbReference>
<evidence type="ECO:0000313" key="6">
    <source>
        <dbReference type="EMBL" id="TDO46178.1"/>
    </source>
</evidence>
<reference evidence="6 7" key="1">
    <citation type="submission" date="2019-03" db="EMBL/GenBank/DDBJ databases">
        <title>Genomic Encyclopedia of Type Strains, Phase III (KMG-III): the genomes of soil and plant-associated and newly described type strains.</title>
        <authorList>
            <person name="Whitman W."/>
        </authorList>
    </citation>
    <scope>NUCLEOTIDE SEQUENCE [LARGE SCALE GENOMIC DNA]</scope>
    <source>
        <strain evidence="6 7">VKM Ac-2527</strain>
    </source>
</reference>
<comment type="caution">
    <text evidence="6">The sequence shown here is derived from an EMBL/GenBank/DDBJ whole genome shotgun (WGS) entry which is preliminary data.</text>
</comment>
<dbReference type="InterPro" id="IPR013148">
    <property type="entry name" value="Glyco_hydro_32_N"/>
</dbReference>
<keyword evidence="7" id="KW-1185">Reference proteome</keyword>
<dbReference type="SUPFAM" id="SSF75005">
    <property type="entry name" value="Arabinanase/levansucrase/invertase"/>
    <property type="match status" value="1"/>
</dbReference>
<accession>A0A4R6K939</accession>
<proteinExistence type="inferred from homology"/>
<dbReference type="PANTHER" id="PTHR43101">
    <property type="entry name" value="BETA-FRUCTOSIDASE"/>
    <property type="match status" value="1"/>
</dbReference>
<dbReference type="RefSeq" id="WP_133802068.1">
    <property type="nucleotide sequence ID" value="NZ_SNWQ01000011.1"/>
</dbReference>
<name>A0A4R6K939_9ACTN</name>
<dbReference type="GO" id="GO:0005975">
    <property type="term" value="P:carbohydrate metabolic process"/>
    <property type="evidence" value="ECO:0007669"/>
    <property type="project" value="InterPro"/>
</dbReference>
<evidence type="ECO:0000259" key="5">
    <source>
        <dbReference type="Pfam" id="PF00251"/>
    </source>
</evidence>
<dbReference type="GO" id="GO:0004564">
    <property type="term" value="F:beta-fructofuranosidase activity"/>
    <property type="evidence" value="ECO:0007669"/>
    <property type="project" value="UniProtKB-EC"/>
</dbReference>
<dbReference type="InterPro" id="IPR001362">
    <property type="entry name" value="Glyco_hydro_32"/>
</dbReference>
<keyword evidence="4" id="KW-0326">Glycosidase</keyword>
<evidence type="ECO:0000313" key="7">
    <source>
        <dbReference type="Proteomes" id="UP000295388"/>
    </source>
</evidence>
<dbReference type="AlphaFoldDB" id="A0A4R6K939"/>
<keyword evidence="3" id="KW-0378">Hydrolase</keyword>
<evidence type="ECO:0000256" key="1">
    <source>
        <dbReference type="ARBA" id="ARBA00009902"/>
    </source>
</evidence>
<dbReference type="PANTHER" id="PTHR43101:SF1">
    <property type="entry name" value="BETA-FRUCTOSIDASE"/>
    <property type="match status" value="1"/>
</dbReference>
<dbReference type="SMART" id="SM00640">
    <property type="entry name" value="Glyco_32"/>
    <property type="match status" value="1"/>
</dbReference>